<dbReference type="AlphaFoldDB" id="A0A1H0SBQ7"/>
<evidence type="ECO:0000313" key="9">
    <source>
        <dbReference type="EMBL" id="SDP39184.1"/>
    </source>
</evidence>
<feature type="transmembrane region" description="Helical" evidence="7">
    <location>
        <begin position="540"/>
        <end position="558"/>
    </location>
</feature>
<evidence type="ECO:0000256" key="6">
    <source>
        <dbReference type="ARBA" id="ARBA00043993"/>
    </source>
</evidence>
<reference evidence="9 10" key="1">
    <citation type="submission" date="2016-10" db="EMBL/GenBank/DDBJ databases">
        <authorList>
            <person name="de Groot N.N."/>
        </authorList>
    </citation>
    <scope>NUCLEOTIDE SEQUENCE [LARGE SCALE GENOMIC DNA]</scope>
    <source>
        <strain evidence="10">P4-7,KCTC 19426,CECT 7604</strain>
    </source>
</reference>
<sequence length="731" mass="77376">MSVPHAERPVPDRGISRIAQQFRDAHDRFVASDPGWARLRQGLRAAVAVGSTLLVELALARILGRPAVLGLLLGAVVAMLMSTGIRDGRRAVIARTAAAAPFAAAGGASLGVLTAGHRLLGLGAFVLVSFAAVWVRRFGPRWFTLGFLFWQGFFFALFLHPPVGELPFLLVAIAASGLWVSFLLLTVLFDDPQARLLSIVVALRARARAGISAALAVLDRPGDVRAVRQLRANLIQLSEIALLLDGQLTDPRSLPEGVPPGRIRRWTVDFEIGMDEVAGAVIEISARLADVPEPLRVTVRQVLEALGWADQESAVQAARQIDSSDEGTVPAVRRLGSACLFLLDTVGRWDSGELRAPDRAVHVDPLDEEDGFEPVVALIGGNLPGSAVLAQQSIGRTDASRFSPSRMRLTTRQAVQAGVAAGLAIVAGEAISTQRFYWAVIAAFVAFAGTATSGETVRKGIGRIAGTLLGLFAAVGLADLTDGHRTVAVATILACILLAFFLQPVSYGLMVFFITIMLGQLYALLGTFSDSLLELRLAETAAGAAIGILVSLLVLPTHSRATLRVARKTFLLGLADLLDASAETLHGKDSGRNLLALTVALDAGGRQLVRTRRALTKGRLFGGDREGVRHRVSVLGAAGAGARTVAASVSPQRPNENMARGCELLAAKARQLAERPSLGRAVTTADGGTTVDEVRQLLAQVPADNRTALHALRRLNEALALLEPRPAVPPT</sequence>
<keyword evidence="4 7" id="KW-1133">Transmembrane helix</keyword>
<feature type="transmembrane region" description="Helical" evidence="7">
    <location>
        <begin position="119"/>
        <end position="135"/>
    </location>
</feature>
<evidence type="ECO:0000256" key="1">
    <source>
        <dbReference type="ARBA" id="ARBA00004651"/>
    </source>
</evidence>
<keyword evidence="2" id="KW-1003">Cell membrane</keyword>
<feature type="transmembrane region" description="Helical" evidence="7">
    <location>
        <begin position="92"/>
        <end position="113"/>
    </location>
</feature>
<feature type="transmembrane region" description="Helical" evidence="7">
    <location>
        <begin position="437"/>
        <end position="454"/>
    </location>
</feature>
<dbReference type="InterPro" id="IPR049453">
    <property type="entry name" value="Memb_transporter_dom"/>
</dbReference>
<comment type="similarity">
    <text evidence="6">Belongs to the YccS/YhfK family.</text>
</comment>
<evidence type="ECO:0000256" key="5">
    <source>
        <dbReference type="ARBA" id="ARBA00023136"/>
    </source>
</evidence>
<gene>
    <name evidence="9" type="ORF">SAMN04515671_4016</name>
</gene>
<feature type="transmembrane region" description="Helical" evidence="7">
    <location>
        <begin position="66"/>
        <end position="85"/>
    </location>
</feature>
<protein>
    <submittedName>
        <fullName evidence="9">Fusaric acid resistance protein-like</fullName>
    </submittedName>
</protein>
<dbReference type="OrthoDB" id="7431670at2"/>
<dbReference type="GO" id="GO:0005886">
    <property type="term" value="C:plasma membrane"/>
    <property type="evidence" value="ECO:0007669"/>
    <property type="project" value="UniProtKB-SubCell"/>
</dbReference>
<name>A0A1H0SBQ7_9ACTN</name>
<feature type="transmembrane region" description="Helical" evidence="7">
    <location>
        <begin position="509"/>
        <end position="528"/>
    </location>
</feature>
<feature type="domain" description="Integral membrane bound transporter" evidence="8">
    <location>
        <begin position="423"/>
        <end position="550"/>
    </location>
</feature>
<dbReference type="EMBL" id="LT629710">
    <property type="protein sequence ID" value="SDP39184.1"/>
    <property type="molecule type" value="Genomic_DNA"/>
</dbReference>
<evidence type="ECO:0000256" key="3">
    <source>
        <dbReference type="ARBA" id="ARBA00022692"/>
    </source>
</evidence>
<dbReference type="PANTHER" id="PTHR30509">
    <property type="entry name" value="P-HYDROXYBENZOIC ACID EFFLUX PUMP SUBUNIT-RELATED"/>
    <property type="match status" value="1"/>
</dbReference>
<feature type="transmembrane region" description="Helical" evidence="7">
    <location>
        <begin position="166"/>
        <end position="189"/>
    </location>
</feature>
<evidence type="ECO:0000256" key="4">
    <source>
        <dbReference type="ARBA" id="ARBA00022989"/>
    </source>
</evidence>
<keyword evidence="10" id="KW-1185">Reference proteome</keyword>
<feature type="transmembrane region" description="Helical" evidence="7">
    <location>
        <begin position="414"/>
        <end position="431"/>
    </location>
</feature>
<dbReference type="STRING" id="1090615.SAMN04515671_4016"/>
<evidence type="ECO:0000256" key="2">
    <source>
        <dbReference type="ARBA" id="ARBA00022475"/>
    </source>
</evidence>
<dbReference type="Pfam" id="PF13515">
    <property type="entry name" value="FUSC_2"/>
    <property type="match status" value="1"/>
</dbReference>
<evidence type="ECO:0000313" key="10">
    <source>
        <dbReference type="Proteomes" id="UP000198741"/>
    </source>
</evidence>
<comment type="subcellular location">
    <subcellularLocation>
        <location evidence="1">Cell membrane</location>
        <topology evidence="1">Multi-pass membrane protein</topology>
    </subcellularLocation>
</comment>
<dbReference type="RefSeq" id="WP_157695568.1">
    <property type="nucleotide sequence ID" value="NZ_LT629710.1"/>
</dbReference>
<evidence type="ECO:0000259" key="8">
    <source>
        <dbReference type="Pfam" id="PF13515"/>
    </source>
</evidence>
<feature type="transmembrane region" description="Helical" evidence="7">
    <location>
        <begin position="142"/>
        <end position="160"/>
    </location>
</feature>
<accession>A0A1H0SBQ7</accession>
<proteinExistence type="inferred from homology"/>
<keyword evidence="3 7" id="KW-0812">Transmembrane</keyword>
<feature type="transmembrane region" description="Helical" evidence="7">
    <location>
        <begin position="484"/>
        <end position="502"/>
    </location>
</feature>
<keyword evidence="5 7" id="KW-0472">Membrane</keyword>
<organism evidence="9 10">
    <name type="scientific">Nakamurella panacisegetis</name>
    <dbReference type="NCBI Taxonomy" id="1090615"/>
    <lineage>
        <taxon>Bacteria</taxon>
        <taxon>Bacillati</taxon>
        <taxon>Actinomycetota</taxon>
        <taxon>Actinomycetes</taxon>
        <taxon>Nakamurellales</taxon>
        <taxon>Nakamurellaceae</taxon>
        <taxon>Nakamurella</taxon>
    </lineage>
</organism>
<dbReference type="PANTHER" id="PTHR30509:SF9">
    <property type="entry name" value="MULTIDRUG RESISTANCE PROTEIN MDTO"/>
    <property type="match status" value="1"/>
</dbReference>
<dbReference type="Proteomes" id="UP000198741">
    <property type="component" value="Chromosome I"/>
</dbReference>
<feature type="transmembrane region" description="Helical" evidence="7">
    <location>
        <begin position="461"/>
        <end position="478"/>
    </location>
</feature>
<evidence type="ECO:0000256" key="7">
    <source>
        <dbReference type="SAM" id="Phobius"/>
    </source>
</evidence>